<reference evidence="2" key="1">
    <citation type="submission" date="2022-11" db="EMBL/GenBank/DDBJ databases">
        <authorList>
            <person name="Hyden B.L."/>
            <person name="Feng K."/>
            <person name="Yates T."/>
            <person name="Jawdy S."/>
            <person name="Smart L.B."/>
            <person name="Muchero W."/>
        </authorList>
    </citation>
    <scope>NUCLEOTIDE SEQUENCE</scope>
    <source>
        <tissue evidence="2">Shoot tip</tissue>
    </source>
</reference>
<name>A0A9Q0WJX2_SALPP</name>
<keyword evidence="1" id="KW-1133">Transmembrane helix</keyword>
<dbReference type="OrthoDB" id="1667348at2759"/>
<evidence type="ECO:0000313" key="3">
    <source>
        <dbReference type="Proteomes" id="UP001151532"/>
    </source>
</evidence>
<evidence type="ECO:0000256" key="1">
    <source>
        <dbReference type="SAM" id="Phobius"/>
    </source>
</evidence>
<dbReference type="PANTHER" id="PTHR31769">
    <property type="entry name" value="OS07G0462200 PROTEIN-RELATED"/>
    <property type="match status" value="1"/>
</dbReference>
<organism evidence="2 3">
    <name type="scientific">Salix purpurea</name>
    <name type="common">Purple osier willow</name>
    <dbReference type="NCBI Taxonomy" id="77065"/>
    <lineage>
        <taxon>Eukaryota</taxon>
        <taxon>Viridiplantae</taxon>
        <taxon>Streptophyta</taxon>
        <taxon>Embryophyta</taxon>
        <taxon>Tracheophyta</taxon>
        <taxon>Spermatophyta</taxon>
        <taxon>Magnoliopsida</taxon>
        <taxon>eudicotyledons</taxon>
        <taxon>Gunneridae</taxon>
        <taxon>Pentapetalae</taxon>
        <taxon>rosids</taxon>
        <taxon>fabids</taxon>
        <taxon>Malpighiales</taxon>
        <taxon>Salicaceae</taxon>
        <taxon>Saliceae</taxon>
        <taxon>Salix</taxon>
    </lineage>
</organism>
<comment type="caution">
    <text evidence="2">The sequence shown here is derived from an EMBL/GenBank/DDBJ whole genome shotgun (WGS) entry which is preliminary data.</text>
</comment>
<accession>A0A9Q0WJX2</accession>
<sequence length="184" mass="20607">MAKNYGILVCLIIMALDVVAGILGIEAEIAQNKVKHLRMLIFECRDPSYQAFKLGLAAILFLPLAHVIANLLGGCACLWSTEDFGKASRHQETSCGFSFHLVDRIGHRVHNADHRDNGKLKINKIMWIIASSHAVHRRHSVFHSWNLRSCLLCICHCLSQRPSPATNRRCCPSLASFPISLHFI</sequence>
<evidence type="ECO:0000313" key="2">
    <source>
        <dbReference type="EMBL" id="KAJ6767243.1"/>
    </source>
</evidence>
<dbReference type="AlphaFoldDB" id="A0A9Q0WJX2"/>
<gene>
    <name evidence="2" type="ORF">OIU79_023078</name>
</gene>
<dbReference type="Proteomes" id="UP001151532">
    <property type="component" value="Chromosome 4"/>
</dbReference>
<keyword evidence="3" id="KW-1185">Reference proteome</keyword>
<dbReference type="InterPro" id="IPR052222">
    <property type="entry name" value="DESIGUAL"/>
</dbReference>
<feature type="transmembrane region" description="Helical" evidence="1">
    <location>
        <begin position="6"/>
        <end position="30"/>
    </location>
</feature>
<proteinExistence type="predicted"/>
<reference evidence="2" key="2">
    <citation type="journal article" date="2023" name="Int. J. Mol. Sci.">
        <title>De Novo Assembly and Annotation of 11 Diverse Shrub Willow (Salix) Genomes Reveals Novel Gene Organization in Sex-Linked Regions.</title>
        <authorList>
            <person name="Hyden B."/>
            <person name="Feng K."/>
            <person name="Yates T.B."/>
            <person name="Jawdy S."/>
            <person name="Cereghino C."/>
            <person name="Smart L.B."/>
            <person name="Muchero W."/>
        </authorList>
    </citation>
    <scope>NUCLEOTIDE SEQUENCE</scope>
    <source>
        <tissue evidence="2">Shoot tip</tissue>
    </source>
</reference>
<keyword evidence="1" id="KW-0472">Membrane</keyword>
<keyword evidence="1" id="KW-0812">Transmembrane</keyword>
<dbReference type="EMBL" id="JAPFFK010000004">
    <property type="protein sequence ID" value="KAJ6767243.1"/>
    <property type="molecule type" value="Genomic_DNA"/>
</dbReference>
<feature type="transmembrane region" description="Helical" evidence="1">
    <location>
        <begin position="51"/>
        <end position="72"/>
    </location>
</feature>
<protein>
    <submittedName>
        <fullName evidence="2">Uncharacterized protein</fullName>
    </submittedName>
</protein>